<evidence type="ECO:0000313" key="3">
    <source>
        <dbReference type="EMBL" id="EDY18488.1"/>
    </source>
</evidence>
<organism evidence="3 4">
    <name type="scientific">Chthoniobacter flavus Ellin428</name>
    <dbReference type="NCBI Taxonomy" id="497964"/>
    <lineage>
        <taxon>Bacteria</taxon>
        <taxon>Pseudomonadati</taxon>
        <taxon>Verrucomicrobiota</taxon>
        <taxon>Spartobacteria</taxon>
        <taxon>Chthoniobacterales</taxon>
        <taxon>Chthoniobacteraceae</taxon>
        <taxon>Chthoniobacter</taxon>
    </lineage>
</organism>
<name>B4D4N5_9BACT</name>
<evidence type="ECO:0000313" key="4">
    <source>
        <dbReference type="Proteomes" id="UP000005824"/>
    </source>
</evidence>
<dbReference type="RefSeq" id="WP_006981198.1">
    <property type="nucleotide sequence ID" value="NZ_ABVL01000012.1"/>
</dbReference>
<comment type="caution">
    <text evidence="3">The sequence shown here is derived from an EMBL/GenBank/DDBJ whole genome shotgun (WGS) entry which is preliminary data.</text>
</comment>
<sequence precursor="true">MPSKKRLLYRVILPSLLTSSLLIAFRLSAGAATYIWDTDNTTAGAQDGPGTWQTGGGNWFDSTNTLQNQTWADGNDAVFGAGSGAAGTVALGSAITANSLTFNTTGSGNYTITGNTLTITTGNIAVNLAATAGVSATINSIVAGSAGLTQTGTGTLILGGSSANTYSGLTTVSGGTLTLSKTAGVTAVTGDILVNTGGTLTLAADNQIADTSTITVAGGAVTFAGHNETFQNLNVSAGTFITGNSGTQTSTVNITGAMTLSGSGALTVNSGATLNAAKITMTGATPTILIGGNLNTQLVVGSGGLTMSGESITLNTGPGNTQIVLNGDLTASGANKIVPNGAPGTGLNSLAIGTATRTLNITGGTTFINVAITGSGGSLIKSGAGALTFGGTSNNTVPNTYSGVVIVNAGTLTLEKAAGVNAIAGDVVINGGSLLLGASNQIADTSNMTIAGGSYNGSGFSESFASLLISGGTYSGGTGATTIGSLQLSSGVFNSNAGITTILGNTSITGGAGGDFVVNSGGTVSSNGITVTGGGILIGGSSTTLTTLTIGAGGLSLSGQTVQTNAATSGNAGSQIVLNGDLTASGGSNFTISGTVPSGAVAQLSIGSASRNFNIINGQTNMYLAVVGNGGNLVKQGSGQLSLLGNNSYTGATIVQSGLLAVTGDSTQGKLSGTTALVVNGGGTLQDGSPAPTSNDGLIDRINPLATLTLGGSLGSGTFTQAFGSVSSSQTLASLAVQQGANTVTTMNTPKGTLSLTLTGTAGGAGYTRGVGGSVNFASASGYTAGFANAPTAAGGSSVSGAGSDALLVGATLNGTDFVAAQAGALTAANYVATGTSTWSAGKNMDVTGNVATTAGTAINSLRFGAAGAFTASLTGTQTIDSGMVLVNGNVGNNLSAISGGTLTGSASGDLLLLQYNTANGLTISSTIADNGGATGLTIAGGGLVTLTGTNTYTGQTYLNGGTLSVGSNAALGAAGSGATLNMDGGTLLATATFALDNAGANRRNVMLDAGGGTFNVNTGAILTASGNISGSGLLTKAGTGTLLLSGTNNFTGGTSLQAGALQLGSDSALGSGLVTLAGGTLQPLGASRALSNSFSLSSPSFVSGSFGLTINGSATVNATNFVLSNNLAAGNALTLANNVFLSSGVTTVSRQLTLAGSGTTIISGVISGNDSGQTVLAGITLNGAGTLDLTGLNTYTGRTITAQGTVIIHQDANLGAAPSTPMTDSVIIAQQGTLRVANSFTLNSNRNIGIGATTGGANTGSIDVSAGQTFTVNGTVADRTVNSDGTAVTAANIGSLTKVGSGTLLLGGQNTYSGNTTVSAGTLDVTGTIAPATAGTQAVSVAGGATLQLGGAGAIRATTLSLNDNSTLSLEVGSLTSNTISLTGAASLAGTITLALNLIADPVDGTLFTLIDGNSPVTGYSSGGRFFADGQTLNEGTTFNVTTGGLSQDFQISYVGGSDHDDVTLQAVPTIPEPSVLAALFASSGLLLGLRRFRRGESRCPA</sequence>
<feature type="chain" id="PRO_5002800435" evidence="2">
    <location>
        <begin position="32"/>
        <end position="1503"/>
    </location>
</feature>
<dbReference type="InParanoid" id="B4D4N5"/>
<dbReference type="InterPro" id="IPR012332">
    <property type="entry name" value="Autotransporter_pectin_lyase_C"/>
</dbReference>
<dbReference type="NCBIfam" id="TIGR02601">
    <property type="entry name" value="autotrns_rpt"/>
    <property type="match status" value="5"/>
</dbReference>
<gene>
    <name evidence="3" type="ORF">CfE428DRAFT_3873</name>
</gene>
<dbReference type="InterPro" id="IPR013425">
    <property type="entry name" value="Autotrns_rpt"/>
</dbReference>
<dbReference type="eggNOG" id="COG3210">
    <property type="taxonomic scope" value="Bacteria"/>
</dbReference>
<keyword evidence="1 2" id="KW-0732">Signal</keyword>
<proteinExistence type="predicted"/>
<feature type="signal peptide" evidence="2">
    <location>
        <begin position="1"/>
        <end position="31"/>
    </location>
</feature>
<dbReference type="InterPro" id="IPR011050">
    <property type="entry name" value="Pectin_lyase_fold/virulence"/>
</dbReference>
<evidence type="ECO:0000256" key="2">
    <source>
        <dbReference type="SAM" id="SignalP"/>
    </source>
</evidence>
<dbReference type="Pfam" id="PF12951">
    <property type="entry name" value="PATR"/>
    <property type="match status" value="7"/>
</dbReference>
<protein>
    <submittedName>
        <fullName evidence="3">Autotransporter-associated beta strand repeat protein</fullName>
    </submittedName>
</protein>
<accession>B4D4N5</accession>
<dbReference type="EMBL" id="ABVL01000012">
    <property type="protein sequence ID" value="EDY18488.1"/>
    <property type="molecule type" value="Genomic_DNA"/>
</dbReference>
<dbReference type="SUPFAM" id="SSF51126">
    <property type="entry name" value="Pectin lyase-like"/>
    <property type="match status" value="4"/>
</dbReference>
<keyword evidence="4" id="KW-1185">Reference proteome</keyword>
<dbReference type="Gene3D" id="2.160.20.20">
    <property type="match status" value="1"/>
</dbReference>
<evidence type="ECO:0000256" key="1">
    <source>
        <dbReference type="ARBA" id="ARBA00022729"/>
    </source>
</evidence>
<reference evidence="3 4" key="1">
    <citation type="journal article" date="2011" name="J. Bacteriol.">
        <title>Genome sequence of Chthoniobacter flavus Ellin428, an aerobic heterotrophic soil bacterium.</title>
        <authorList>
            <person name="Kant R."/>
            <person name="van Passel M.W."/>
            <person name="Palva A."/>
            <person name="Lucas S."/>
            <person name="Lapidus A."/>
            <person name="Glavina Del Rio T."/>
            <person name="Dalin E."/>
            <person name="Tice H."/>
            <person name="Bruce D."/>
            <person name="Goodwin L."/>
            <person name="Pitluck S."/>
            <person name="Larimer F.W."/>
            <person name="Land M.L."/>
            <person name="Hauser L."/>
            <person name="Sangwan P."/>
            <person name="de Vos W.M."/>
            <person name="Janssen P.H."/>
            <person name="Smidt H."/>
        </authorList>
    </citation>
    <scope>NUCLEOTIDE SEQUENCE [LARGE SCALE GENOMIC DNA]</scope>
    <source>
        <strain evidence="3 4">Ellin428</strain>
    </source>
</reference>
<dbReference type="STRING" id="497964.CfE428DRAFT_3873"/>
<dbReference type="Proteomes" id="UP000005824">
    <property type="component" value="Unassembled WGS sequence"/>
</dbReference>